<sequence>MDKKKLFQYTLDRKFTDLELILVDSNDTLIMHLHKVIVSSSCPYFETLLSSSFSDSVSDKIG</sequence>
<evidence type="ECO:0000313" key="4">
    <source>
        <dbReference type="Proteomes" id="UP000241474"/>
    </source>
</evidence>
<dbReference type="InterPro" id="IPR011333">
    <property type="entry name" value="SKP1/BTB/POZ_sf"/>
</dbReference>
<reference evidence="3 4" key="1">
    <citation type="submission" date="2014-10" db="EMBL/GenBank/DDBJ databases">
        <title>Pan-genome analysis of Brazilian lineage A amoebal mimiviruses.</title>
        <authorList>
            <person name="Assis F.L."/>
            <person name="Abrahao J.S."/>
            <person name="Kroon E.G."/>
            <person name="Dornas F.P."/>
            <person name="Andrade K.R."/>
            <person name="Borato P.V.M."/>
            <person name="Pilotto M.R."/>
            <person name="Benamar S."/>
            <person name="LaScola B."/>
            <person name="Colson P."/>
        </authorList>
    </citation>
    <scope>NUCLEOTIDE SEQUENCE [LARGE SCALE GENOMIC DNA]</scope>
    <source>
        <strain evidence="3 4">Oyster</strain>
    </source>
</reference>
<dbReference type="SUPFAM" id="SSF54695">
    <property type="entry name" value="POZ domain"/>
    <property type="match status" value="1"/>
</dbReference>
<dbReference type="Gene3D" id="3.30.710.10">
    <property type="entry name" value="Potassium Channel Kv1.1, Chain A"/>
    <property type="match status" value="1"/>
</dbReference>
<organismHost>
    <name type="scientific">Acanthamoeba polyphaga</name>
    <name type="common">Amoeba</name>
    <dbReference type="NCBI Taxonomy" id="5757"/>
</organismHost>
<organism evidence="3 4">
    <name type="scientific">Acanthamoeba polyphaga mimivirus</name>
    <name type="common">APMV</name>
    <dbReference type="NCBI Taxonomy" id="212035"/>
    <lineage>
        <taxon>Viruses</taxon>
        <taxon>Varidnaviria</taxon>
        <taxon>Bamfordvirae</taxon>
        <taxon>Nucleocytoviricota</taxon>
        <taxon>Megaviricetes</taxon>
        <taxon>Imitervirales</taxon>
        <taxon>Mimiviridae</taxon>
        <taxon>Megamimivirinae</taxon>
        <taxon>Mimivirus</taxon>
        <taxon>Mimivirus bradfordmassiliense</taxon>
    </lineage>
</organism>
<dbReference type="InterPro" id="IPR000210">
    <property type="entry name" value="BTB/POZ_dom"/>
</dbReference>
<name>A0A0G2Y2Z0_MIMIV</name>
<dbReference type="PROSITE" id="PS50097">
    <property type="entry name" value="BTB"/>
    <property type="match status" value="1"/>
</dbReference>
<accession>A0A0G2Y2Z0</accession>
<proteinExistence type="inferred from homology"/>
<dbReference type="Pfam" id="PF00651">
    <property type="entry name" value="BTB"/>
    <property type="match status" value="1"/>
</dbReference>
<comment type="similarity">
    <text evidence="1">Belongs to the mimivirus BTB/WD family.</text>
</comment>
<evidence type="ECO:0000259" key="2">
    <source>
        <dbReference type="PROSITE" id="PS50097"/>
    </source>
</evidence>
<evidence type="ECO:0000313" key="3">
    <source>
        <dbReference type="EMBL" id="AKI78869.1"/>
    </source>
</evidence>
<dbReference type="EMBL" id="KM982401">
    <property type="protein sequence ID" value="AKI78869.1"/>
    <property type="molecule type" value="Genomic_DNA"/>
</dbReference>
<evidence type="ECO:0000256" key="1">
    <source>
        <dbReference type="ARBA" id="ARBA00006497"/>
    </source>
</evidence>
<protein>
    <submittedName>
        <fullName evidence="3">Putative BTB/POZ domain-containing protein</fullName>
    </submittedName>
</protein>
<dbReference type="Proteomes" id="UP000241474">
    <property type="component" value="Segment"/>
</dbReference>
<feature type="domain" description="BTB" evidence="2">
    <location>
        <begin position="16"/>
        <end position="62"/>
    </location>
</feature>